<name>A0A6P6XLM6_DERPT</name>
<dbReference type="InterPro" id="IPR000742">
    <property type="entry name" value="EGF"/>
</dbReference>
<dbReference type="OMA" id="NCKNCVT"/>
<keyword evidence="3" id="KW-1185">Reference proteome</keyword>
<dbReference type="PROSITE" id="PS51257">
    <property type="entry name" value="PROKAR_LIPOPROTEIN"/>
    <property type="match status" value="1"/>
</dbReference>
<sequence>MCLTNRSMIGNGLPKSKLKLFILLCLTFGCYVLILQNSSFLNKFHWNFLLASNLRATIFHGHRVGTKTIQNRPNGTSIVYFHLPSLDDYKIQDDYFQFNKTLTDKLTSSQSSNILSCLRRGSQVVQSNLIGFQTCICNANYFGQNCSVPRMIQNVLQQNSELKIVTLNKPRRLLMSLIWLSHHQQNSTLDQINLENLYRTLDEFSPLIDMFIINDIIFESPRNNFSLQTQFNHGLFSKFKSFTFLNTIKFNDKRQYDENFRHIEWESMRQSWRIFSTQVTEYRPADLLIFMSINQFPATDLVLFLKYHTGIQDVVHIGPTYNFHYQNKSLMMFDDYQRSSSNESIKINNPVNSMLDHIKNVIISFQYMASLCQFSFEHYIANYCRTNQNLIKHFQTNFWSLHYIRIGSKIESPATKVIL</sequence>
<dbReference type="KEGG" id="dpte:113788387"/>
<evidence type="ECO:0000313" key="4">
    <source>
        <dbReference type="RefSeq" id="XP_027193653.1"/>
    </source>
</evidence>
<gene>
    <name evidence="4" type="primary">LOC113788387</name>
</gene>
<feature type="transmembrane region" description="Helical" evidence="1">
    <location>
        <begin position="20"/>
        <end position="41"/>
    </location>
</feature>
<proteinExistence type="predicted"/>
<dbReference type="PROSITE" id="PS00022">
    <property type="entry name" value="EGF_1"/>
    <property type="match status" value="1"/>
</dbReference>
<organism evidence="3 4">
    <name type="scientific">Dermatophagoides pteronyssinus</name>
    <name type="common">European house dust mite</name>
    <dbReference type="NCBI Taxonomy" id="6956"/>
    <lineage>
        <taxon>Eukaryota</taxon>
        <taxon>Metazoa</taxon>
        <taxon>Ecdysozoa</taxon>
        <taxon>Arthropoda</taxon>
        <taxon>Chelicerata</taxon>
        <taxon>Arachnida</taxon>
        <taxon>Acari</taxon>
        <taxon>Acariformes</taxon>
        <taxon>Sarcoptiformes</taxon>
        <taxon>Astigmata</taxon>
        <taxon>Psoroptidia</taxon>
        <taxon>Analgoidea</taxon>
        <taxon>Pyroglyphidae</taxon>
        <taxon>Dermatophagoidinae</taxon>
        <taxon>Dermatophagoides</taxon>
    </lineage>
</organism>
<dbReference type="InParanoid" id="A0A6P6XLM6"/>
<dbReference type="Proteomes" id="UP000515146">
    <property type="component" value="Unplaced"/>
</dbReference>
<keyword evidence="1" id="KW-0812">Transmembrane</keyword>
<dbReference type="AlphaFoldDB" id="A0A6P6XLM6"/>
<accession>A0A6P6XLM6</accession>
<keyword evidence="1" id="KW-1133">Transmembrane helix</keyword>
<evidence type="ECO:0000256" key="1">
    <source>
        <dbReference type="SAM" id="Phobius"/>
    </source>
</evidence>
<evidence type="ECO:0000313" key="3">
    <source>
        <dbReference type="Proteomes" id="UP000515146"/>
    </source>
</evidence>
<reference evidence="4" key="1">
    <citation type="submission" date="2025-08" db="UniProtKB">
        <authorList>
            <consortium name="RefSeq"/>
        </authorList>
    </citation>
    <scope>IDENTIFICATION</scope>
    <source>
        <strain evidence="4">Airmid</strain>
    </source>
</reference>
<evidence type="ECO:0000259" key="2">
    <source>
        <dbReference type="PROSITE" id="PS00022"/>
    </source>
</evidence>
<dbReference type="OrthoDB" id="6491752at2759"/>
<feature type="domain" description="EGF-like" evidence="2">
    <location>
        <begin position="135"/>
        <end position="146"/>
    </location>
</feature>
<keyword evidence="1" id="KW-0472">Membrane</keyword>
<dbReference type="RefSeq" id="XP_027193653.1">
    <property type="nucleotide sequence ID" value="XM_027337852.1"/>
</dbReference>
<protein>
    <submittedName>
        <fullName evidence="4">Uncharacterized protein LOC113788387</fullName>
    </submittedName>
</protein>